<evidence type="ECO:0000256" key="1">
    <source>
        <dbReference type="SAM" id="MobiDB-lite"/>
    </source>
</evidence>
<feature type="compositionally biased region" description="Polar residues" evidence="1">
    <location>
        <begin position="1"/>
        <end position="15"/>
    </location>
</feature>
<sequence>MIQNNGNMGNTQNVFNERFNRAQGEVQERGGRQMQNPSVTGKRKSREEELYESLYYAKWSYVMSGYNQEPLGMKVFFGRPQHIWTEEEVDITPEHCEVDAELEERPTGLEIFVLTSKMG</sequence>
<gene>
    <name evidence="3" type="ORF">TbgDal_VII2115</name>
</gene>
<protein>
    <recommendedName>
        <fullName evidence="2">Retrotransposon hot spot protein N-terminal domain-containing protein</fullName>
    </recommendedName>
</protein>
<dbReference type="InterPro" id="IPR006518">
    <property type="entry name" value="Trypano_RHS"/>
</dbReference>
<dbReference type="Proteomes" id="UP000002316">
    <property type="component" value="Chromosome 7"/>
</dbReference>
<name>C9ZSA8_TRYB9</name>
<reference evidence="4" key="1">
    <citation type="journal article" date="2010" name="PLoS Negl. Trop. Dis.">
        <title>The genome sequence of Trypanosoma brucei gambiense, causative agent of chronic human african trypanosomiasis.</title>
        <authorList>
            <person name="Jackson A.P."/>
            <person name="Sanders M."/>
            <person name="Berry A."/>
            <person name="McQuillan J."/>
            <person name="Aslett M.A."/>
            <person name="Quail M.A."/>
            <person name="Chukualim B."/>
            <person name="Capewell P."/>
            <person name="MacLeod A."/>
            <person name="Melville S.E."/>
            <person name="Gibson W."/>
            <person name="Barry J.D."/>
            <person name="Berriman M."/>
            <person name="Hertz-Fowler C."/>
        </authorList>
    </citation>
    <scope>NUCLEOTIDE SEQUENCE [LARGE SCALE GENOMIC DNA]</scope>
    <source>
        <strain evidence="4">MHOM/CI/86/DAL972</strain>
    </source>
</reference>
<dbReference type="NCBIfam" id="TIGR01631">
    <property type="entry name" value="Trypano_RHS"/>
    <property type="match status" value="1"/>
</dbReference>
<dbReference type="InterPro" id="IPR046835">
    <property type="entry name" value="RHS_N"/>
</dbReference>
<dbReference type="EMBL" id="FN554970">
    <property type="protein sequence ID" value="CBH12244.1"/>
    <property type="molecule type" value="Genomic_DNA"/>
</dbReference>
<organism evidence="3 4">
    <name type="scientific">Trypanosoma brucei gambiense (strain MHOM/CI/86/DAL972)</name>
    <dbReference type="NCBI Taxonomy" id="679716"/>
    <lineage>
        <taxon>Eukaryota</taxon>
        <taxon>Discoba</taxon>
        <taxon>Euglenozoa</taxon>
        <taxon>Kinetoplastea</taxon>
        <taxon>Metakinetoplastina</taxon>
        <taxon>Trypanosomatida</taxon>
        <taxon>Trypanosomatidae</taxon>
        <taxon>Trypanosoma</taxon>
    </lineage>
</organism>
<dbReference type="GeneID" id="23862359"/>
<dbReference type="RefSeq" id="XP_011774527.1">
    <property type="nucleotide sequence ID" value="XM_011776225.1"/>
</dbReference>
<feature type="domain" description="Retrotransposon hot spot protein N-terminal" evidence="2">
    <location>
        <begin position="51"/>
        <end position="119"/>
    </location>
</feature>
<dbReference type="Pfam" id="PF20445">
    <property type="entry name" value="RHS_N"/>
    <property type="match status" value="1"/>
</dbReference>
<evidence type="ECO:0000313" key="3">
    <source>
        <dbReference type="EMBL" id="CBH12244.1"/>
    </source>
</evidence>
<proteinExistence type="predicted"/>
<feature type="region of interest" description="Disordered" evidence="1">
    <location>
        <begin position="1"/>
        <end position="47"/>
    </location>
</feature>
<dbReference type="AlphaFoldDB" id="C9ZSA8"/>
<dbReference type="KEGG" id="tbg:TbgDal_VII2115"/>
<evidence type="ECO:0000259" key="2">
    <source>
        <dbReference type="Pfam" id="PF20445"/>
    </source>
</evidence>
<accession>C9ZSA8</accession>
<evidence type="ECO:0000313" key="4">
    <source>
        <dbReference type="Proteomes" id="UP000002316"/>
    </source>
</evidence>